<dbReference type="InterPro" id="IPR002123">
    <property type="entry name" value="Plipid/glycerol_acylTrfase"/>
</dbReference>
<accession>A0A642UWY0</accession>
<dbReference type="InterPro" id="IPR052744">
    <property type="entry name" value="GPAT/DAPAT"/>
</dbReference>
<protein>
    <recommendedName>
        <fullName evidence="3">Phospholipid/glycerol acyltransferase domain-containing protein</fullName>
    </recommendedName>
</protein>
<dbReference type="GO" id="GO:0016287">
    <property type="term" value="F:glycerone-phosphate O-acyltransferase activity"/>
    <property type="evidence" value="ECO:0007669"/>
    <property type="project" value="TreeGrafter"/>
</dbReference>
<name>A0A642UWY0_DIURU</name>
<dbReference type="VEuPathDB" id="FungiDB:DIURU_000703"/>
<dbReference type="AlphaFoldDB" id="A0A642UWY0"/>
<feature type="compositionally biased region" description="Polar residues" evidence="1">
    <location>
        <begin position="29"/>
        <end position="43"/>
    </location>
</feature>
<organism evidence="4 5">
    <name type="scientific">Diutina rugosa</name>
    <name type="common">Yeast</name>
    <name type="synonym">Candida rugosa</name>
    <dbReference type="NCBI Taxonomy" id="5481"/>
    <lineage>
        <taxon>Eukaryota</taxon>
        <taxon>Fungi</taxon>
        <taxon>Dikarya</taxon>
        <taxon>Ascomycota</taxon>
        <taxon>Saccharomycotina</taxon>
        <taxon>Pichiomycetes</taxon>
        <taxon>Debaryomycetaceae</taxon>
        <taxon>Diutina</taxon>
    </lineage>
</organism>
<proteinExistence type="predicted"/>
<reference evidence="4 5" key="1">
    <citation type="submission" date="2019-07" db="EMBL/GenBank/DDBJ databases">
        <title>Genome assembly of two rare yeast pathogens: Diutina rugosa and Trichomonascus ciferrii.</title>
        <authorList>
            <person name="Mixao V."/>
            <person name="Saus E."/>
            <person name="Hansen A."/>
            <person name="Lass-Flor C."/>
            <person name="Gabaldon T."/>
        </authorList>
    </citation>
    <scope>NUCLEOTIDE SEQUENCE [LARGE SCALE GENOMIC DNA]</scope>
    <source>
        <strain evidence="4 5">CBS 613</strain>
    </source>
</reference>
<feature type="transmembrane region" description="Helical" evidence="2">
    <location>
        <begin position="535"/>
        <end position="554"/>
    </location>
</feature>
<dbReference type="PANTHER" id="PTHR31605:SF0">
    <property type="entry name" value="GLYCEROL-3-PHOSPHATE O-ACYLTRANSFERASE 1"/>
    <property type="match status" value="1"/>
</dbReference>
<dbReference type="Pfam" id="PF01553">
    <property type="entry name" value="Acyltransferase"/>
    <property type="match status" value="1"/>
</dbReference>
<feature type="region of interest" description="Disordered" evidence="1">
    <location>
        <begin position="628"/>
        <end position="672"/>
    </location>
</feature>
<dbReference type="SMART" id="SM00563">
    <property type="entry name" value="PlsC"/>
    <property type="match status" value="1"/>
</dbReference>
<dbReference type="PANTHER" id="PTHR31605">
    <property type="entry name" value="GLYCEROL-3-PHOSPHATE O-ACYLTRANSFERASE 1"/>
    <property type="match status" value="1"/>
</dbReference>
<comment type="caution">
    <text evidence="4">The sequence shown here is derived from an EMBL/GenBank/DDBJ whole genome shotgun (WGS) entry which is preliminary data.</text>
</comment>
<feature type="transmembrane region" description="Helical" evidence="2">
    <location>
        <begin position="450"/>
        <end position="471"/>
    </location>
</feature>
<keyword evidence="2" id="KW-0812">Transmembrane</keyword>
<keyword evidence="5" id="KW-1185">Reference proteome</keyword>
<dbReference type="OMA" id="IMALGCM"/>
<dbReference type="EMBL" id="SWFT01000027">
    <property type="protein sequence ID" value="KAA8907019.1"/>
    <property type="molecule type" value="Genomic_DNA"/>
</dbReference>
<keyword evidence="2" id="KW-0472">Membrane</keyword>
<dbReference type="Proteomes" id="UP000449547">
    <property type="component" value="Unassembled WGS sequence"/>
</dbReference>
<dbReference type="SUPFAM" id="SSF69593">
    <property type="entry name" value="Glycerol-3-phosphate (1)-acyltransferase"/>
    <property type="match status" value="1"/>
</dbReference>
<dbReference type="GeneID" id="54779356"/>
<sequence length="763" mass="85508">MTRRQSLVGASEEASVEAAKPATAAKTADTSVSTASAPRSSPQIEYQEPPWWRLWIYDLIMGAFQIVFDCFFREIRPRGAFRLPRSGPVIFVAAPHANQFVDPMILMQQVSKEAGRRISFLVAAKSYSRKFIGLVSRSQLSIPVVRAQDNLRPATGKIFVDFDDDPLTIRGKGTKFTQECMVKGLVALPQSLGACEVAEIVSDTELKIRKEFKRSTKVETLLRQGSSFKAADKVDQKQVYHTVFEHLNHGHCIGIFPEGGSHDRTSLLPLKAGVAIMALGAMDHDPKCKVRIVPCGMNYFHAHKFRSRAVIEFGHPIEIDEELVRKYSNPSTNKEAVKELLDVIEAGLKAVTVTCEDYDTLMLIQAARRLYAGNLAQSLPLPLVVEMNRRLVLGYETFKDDPQVQSIKEKVKVYNQKLKQLSLADHYVEACDESHKLRLVSELIVRLIKIAFFFVLALPGAVLFSPVFLLAKKISKQKAVEALKSSTVKVRANDVVATWKILISMGFAPIVYSFWATLGTWYCKRAGIWSNHTLFWVWVVLYLCGVIVTYSALVTGEQGMDLFKSIRPLVLSLTDGSSVQEIKQLRQELAEEITESVNTLGPQLFPNDFNLVEMGSKLGMDVKKPVYAADSDEEEERKTTELKQRRQFKRQHRRTGSGALSRSASDSDGISLLNSDNSLTNIPMFSDYPLHKNAKNSQLQLQAQSNWNSMISMADHHNQHDKSRPLLSRDNSGVEINFAPTQSLSGRIVQKMKEDRDKAANNN</sequence>
<evidence type="ECO:0000256" key="2">
    <source>
        <dbReference type="SAM" id="Phobius"/>
    </source>
</evidence>
<evidence type="ECO:0000259" key="3">
    <source>
        <dbReference type="SMART" id="SM00563"/>
    </source>
</evidence>
<feature type="compositionally biased region" description="Low complexity" evidence="1">
    <location>
        <begin position="10"/>
        <end position="28"/>
    </location>
</feature>
<evidence type="ECO:0000313" key="5">
    <source>
        <dbReference type="Proteomes" id="UP000449547"/>
    </source>
</evidence>
<dbReference type="CDD" id="cd07992">
    <property type="entry name" value="LPLAT_AAK14816-like"/>
    <property type="match status" value="1"/>
</dbReference>
<feature type="compositionally biased region" description="Polar residues" evidence="1">
    <location>
        <begin position="658"/>
        <end position="672"/>
    </location>
</feature>
<feature type="transmembrane region" description="Helical" evidence="2">
    <location>
        <begin position="492"/>
        <end position="515"/>
    </location>
</feature>
<dbReference type="RefSeq" id="XP_034014370.1">
    <property type="nucleotide sequence ID" value="XM_034158981.1"/>
</dbReference>
<dbReference type="GO" id="GO:0004366">
    <property type="term" value="F:glycerol-3-phosphate O-acyltransferase activity"/>
    <property type="evidence" value="ECO:0007669"/>
    <property type="project" value="TreeGrafter"/>
</dbReference>
<feature type="compositionally biased region" description="Basic residues" evidence="1">
    <location>
        <begin position="645"/>
        <end position="655"/>
    </location>
</feature>
<feature type="region of interest" description="Disordered" evidence="1">
    <location>
        <begin position="1"/>
        <end position="43"/>
    </location>
</feature>
<gene>
    <name evidence="4" type="ORF">DIURU_000703</name>
</gene>
<dbReference type="OrthoDB" id="2427554at2759"/>
<feature type="domain" description="Phospholipid/glycerol acyltransferase" evidence="3">
    <location>
        <begin position="90"/>
        <end position="300"/>
    </location>
</feature>
<evidence type="ECO:0000313" key="4">
    <source>
        <dbReference type="EMBL" id="KAA8907019.1"/>
    </source>
</evidence>
<keyword evidence="2" id="KW-1133">Transmembrane helix</keyword>
<dbReference type="GO" id="GO:0008654">
    <property type="term" value="P:phospholipid biosynthetic process"/>
    <property type="evidence" value="ECO:0007669"/>
    <property type="project" value="TreeGrafter"/>
</dbReference>
<evidence type="ECO:0000256" key="1">
    <source>
        <dbReference type="SAM" id="MobiDB-lite"/>
    </source>
</evidence>